<dbReference type="EMBL" id="SMLL01000007">
    <property type="protein sequence ID" value="TFY97385.1"/>
    <property type="molecule type" value="Genomic_DNA"/>
</dbReference>
<dbReference type="AlphaFoldDB" id="A0A4Z0BDJ2"/>
<evidence type="ECO:0000256" key="1">
    <source>
        <dbReference type="SAM" id="SignalP"/>
    </source>
</evidence>
<feature type="signal peptide" evidence="1">
    <location>
        <begin position="1"/>
        <end position="21"/>
    </location>
</feature>
<proteinExistence type="predicted"/>
<reference evidence="2 3" key="1">
    <citation type="submission" date="2019-03" db="EMBL/GenBank/DDBJ databases">
        <title>Ramlibacter rhizophilus CCTCC AB2015357, whole genome shotgun sequence.</title>
        <authorList>
            <person name="Zhang X."/>
            <person name="Feng G."/>
            <person name="Zhu H."/>
        </authorList>
    </citation>
    <scope>NUCLEOTIDE SEQUENCE [LARGE SCALE GENOMIC DNA]</scope>
    <source>
        <strain evidence="2 3">CCTCC AB2015357</strain>
    </source>
</reference>
<dbReference type="OrthoDB" id="7019622at2"/>
<evidence type="ECO:0000313" key="2">
    <source>
        <dbReference type="EMBL" id="TFY97385.1"/>
    </source>
</evidence>
<organism evidence="2 3">
    <name type="scientific">Ramlibacter rhizophilus</name>
    <dbReference type="NCBI Taxonomy" id="1781167"/>
    <lineage>
        <taxon>Bacteria</taxon>
        <taxon>Pseudomonadati</taxon>
        <taxon>Pseudomonadota</taxon>
        <taxon>Betaproteobacteria</taxon>
        <taxon>Burkholderiales</taxon>
        <taxon>Comamonadaceae</taxon>
        <taxon>Ramlibacter</taxon>
    </lineage>
</organism>
<protein>
    <submittedName>
        <fullName evidence="2">Uncharacterized protein</fullName>
    </submittedName>
</protein>
<keyword evidence="3" id="KW-1185">Reference proteome</keyword>
<keyword evidence="1" id="KW-0732">Signal</keyword>
<accession>A0A4Z0BDJ2</accession>
<feature type="chain" id="PRO_5021276572" evidence="1">
    <location>
        <begin position="22"/>
        <end position="132"/>
    </location>
</feature>
<dbReference type="RefSeq" id="WP_135286551.1">
    <property type="nucleotide sequence ID" value="NZ_SMLL01000007.1"/>
</dbReference>
<name>A0A4Z0BDJ2_9BURK</name>
<sequence>MNRWIKTALATLALAAAAASAQTLTREAPRDVVPGRLVITQPPEGTLDGQPARLSPGARIRDTRNMLVLSGQLAGKETPVVYRRDGLGLVHEVWLLTEAEYTRLGGKTPTAGNAEAVQQFQQALALIFGARR</sequence>
<comment type="caution">
    <text evidence="2">The sequence shown here is derived from an EMBL/GenBank/DDBJ whole genome shotgun (WGS) entry which is preliminary data.</text>
</comment>
<dbReference type="Proteomes" id="UP000297564">
    <property type="component" value="Unassembled WGS sequence"/>
</dbReference>
<evidence type="ECO:0000313" key="3">
    <source>
        <dbReference type="Proteomes" id="UP000297564"/>
    </source>
</evidence>
<gene>
    <name evidence="2" type="ORF">EZ242_17825</name>
</gene>